<keyword evidence="14" id="KW-1185">Reference proteome</keyword>
<dbReference type="GO" id="GO:0019323">
    <property type="term" value="P:pentose catabolic process"/>
    <property type="evidence" value="ECO:0007669"/>
    <property type="project" value="InterPro"/>
</dbReference>
<keyword evidence="3" id="KW-0479">Metal-binding</keyword>
<evidence type="ECO:0000256" key="9">
    <source>
        <dbReference type="ARBA" id="ARBA00044803"/>
    </source>
</evidence>
<evidence type="ECO:0000256" key="8">
    <source>
        <dbReference type="ARBA" id="ARBA00044772"/>
    </source>
</evidence>
<feature type="domain" description="Class II aldolase/adducin N-terminal" evidence="12">
    <location>
        <begin position="14"/>
        <end position="192"/>
    </location>
</feature>
<comment type="similarity">
    <text evidence="2">Belongs to the aldolase class II family. AraD/FucA subfamily.</text>
</comment>
<evidence type="ECO:0000256" key="4">
    <source>
        <dbReference type="ARBA" id="ARBA00022833"/>
    </source>
</evidence>
<dbReference type="EMBL" id="BSOT01000005">
    <property type="protein sequence ID" value="GLR69515.1"/>
    <property type="molecule type" value="Genomic_DNA"/>
</dbReference>
<evidence type="ECO:0000256" key="2">
    <source>
        <dbReference type="ARBA" id="ARBA00010037"/>
    </source>
</evidence>
<dbReference type="InterPro" id="IPR036409">
    <property type="entry name" value="Aldolase_II/adducin_N_sf"/>
</dbReference>
<evidence type="ECO:0000259" key="12">
    <source>
        <dbReference type="SMART" id="SM01007"/>
    </source>
</evidence>
<dbReference type="GO" id="GO:0046872">
    <property type="term" value="F:metal ion binding"/>
    <property type="evidence" value="ECO:0007669"/>
    <property type="project" value="UniProtKB-KW"/>
</dbReference>
<name>A0AA37WJ86_9ALTE</name>
<dbReference type="SMART" id="SM01007">
    <property type="entry name" value="Aldolase_II"/>
    <property type="match status" value="1"/>
</dbReference>
<keyword evidence="5" id="KW-0456">Lyase</keyword>
<comment type="catalytic activity">
    <reaction evidence="10">
        <text>3-dehydro-4-O-phospho-D-erythronate + H(+) = dihydroxyacetone phosphate + CO2</text>
        <dbReference type="Rhea" id="RHEA:52416"/>
        <dbReference type="ChEBI" id="CHEBI:15378"/>
        <dbReference type="ChEBI" id="CHEBI:16526"/>
        <dbReference type="ChEBI" id="CHEBI:57642"/>
        <dbReference type="ChEBI" id="CHEBI:136593"/>
        <dbReference type="EC" id="4.1.1.104"/>
    </reaction>
</comment>
<accession>A0AA37WJ86</accession>
<dbReference type="RefSeq" id="WP_284215843.1">
    <property type="nucleotide sequence ID" value="NZ_BSOT01000005.1"/>
</dbReference>
<comment type="function">
    <text evidence="7">Catalyzes the decarboxylation of 3-oxo-tetronate 4-phosphate to dihydroxyacetone phosphate (DHAP) and CO(2).</text>
</comment>
<reference evidence="13" key="1">
    <citation type="journal article" date="2014" name="Int. J. Syst. Evol. Microbiol.">
        <title>Complete genome sequence of Corynebacterium casei LMG S-19264T (=DSM 44701T), isolated from a smear-ripened cheese.</title>
        <authorList>
            <consortium name="US DOE Joint Genome Institute (JGI-PGF)"/>
            <person name="Walter F."/>
            <person name="Albersmeier A."/>
            <person name="Kalinowski J."/>
            <person name="Ruckert C."/>
        </authorList>
    </citation>
    <scope>NUCLEOTIDE SEQUENCE</scope>
    <source>
        <strain evidence="13">NBRC 110023</strain>
    </source>
</reference>
<dbReference type="Proteomes" id="UP001156601">
    <property type="component" value="Unassembled WGS sequence"/>
</dbReference>
<evidence type="ECO:0000256" key="1">
    <source>
        <dbReference type="ARBA" id="ARBA00001947"/>
    </source>
</evidence>
<gene>
    <name evidence="13" type="ORF">GCM10007852_04230</name>
</gene>
<dbReference type="PANTHER" id="PTHR22789:SF0">
    <property type="entry name" value="3-OXO-TETRONATE 4-PHOSPHATE DECARBOXYLASE-RELATED"/>
    <property type="match status" value="1"/>
</dbReference>
<dbReference type="SUPFAM" id="SSF53639">
    <property type="entry name" value="AraD/HMP-PK domain-like"/>
    <property type="match status" value="1"/>
</dbReference>
<evidence type="ECO:0000313" key="14">
    <source>
        <dbReference type="Proteomes" id="UP001156601"/>
    </source>
</evidence>
<evidence type="ECO:0000313" key="13">
    <source>
        <dbReference type="EMBL" id="GLR69515.1"/>
    </source>
</evidence>
<keyword evidence="6" id="KW-0119">Carbohydrate metabolism</keyword>
<comment type="catalytic activity">
    <reaction evidence="11">
        <text>3-dehydro-4-O-phospho-L-erythronate + H(+) = dihydroxyacetone phosphate + CO2</text>
        <dbReference type="Rhea" id="RHEA:52404"/>
        <dbReference type="ChEBI" id="CHEBI:15378"/>
        <dbReference type="ChEBI" id="CHEBI:16526"/>
        <dbReference type="ChEBI" id="CHEBI:57642"/>
        <dbReference type="ChEBI" id="CHEBI:136592"/>
        <dbReference type="EC" id="4.1.1.104"/>
    </reaction>
</comment>
<dbReference type="EC" id="4.1.1.104" evidence="8"/>
<evidence type="ECO:0000256" key="7">
    <source>
        <dbReference type="ARBA" id="ARBA00044745"/>
    </source>
</evidence>
<comment type="cofactor">
    <cofactor evidence="1">
        <name>Zn(2+)</name>
        <dbReference type="ChEBI" id="CHEBI:29105"/>
    </cofactor>
</comment>
<evidence type="ECO:0000256" key="6">
    <source>
        <dbReference type="ARBA" id="ARBA00023277"/>
    </source>
</evidence>
<proteinExistence type="inferred from homology"/>
<organism evidence="13 14">
    <name type="scientific">Agaribacter marinus</name>
    <dbReference type="NCBI Taxonomy" id="1431249"/>
    <lineage>
        <taxon>Bacteria</taxon>
        <taxon>Pseudomonadati</taxon>
        <taxon>Pseudomonadota</taxon>
        <taxon>Gammaproteobacteria</taxon>
        <taxon>Alteromonadales</taxon>
        <taxon>Alteromonadaceae</taxon>
        <taxon>Agaribacter</taxon>
    </lineage>
</organism>
<dbReference type="InterPro" id="IPR050013">
    <property type="entry name" value="OtnC"/>
</dbReference>
<evidence type="ECO:0000256" key="10">
    <source>
        <dbReference type="ARBA" id="ARBA00047520"/>
    </source>
</evidence>
<reference evidence="13" key="2">
    <citation type="submission" date="2023-01" db="EMBL/GenBank/DDBJ databases">
        <title>Draft genome sequence of Agaribacter marinus strain NBRC 110023.</title>
        <authorList>
            <person name="Sun Q."/>
            <person name="Mori K."/>
        </authorList>
    </citation>
    <scope>NUCLEOTIDE SEQUENCE</scope>
    <source>
        <strain evidence="13">NBRC 110023</strain>
    </source>
</reference>
<sequence length="218" mass="24012">MSNSSTPAIEQAKQDIINVGKSIFDRGLTCGSSANISVKTDDGCVVTPTNSCIGFLNPDTLSVIDQHGKLISGDKPSKEFILHDAFYQQRPDTNAVIHLHSSYATAVSCFDGIDAHDAVTPYTPYLIMRLGEICLIPYFPPGDTKLADAIAEKASNYAGILMANHGPIVAGENLWSTMYAIEELEESCKMMVLLKQHETRTLSEEQRQTLKDRFKKKR</sequence>
<dbReference type="InterPro" id="IPR050197">
    <property type="entry name" value="Aldolase_class_II_sugar_metab"/>
</dbReference>
<dbReference type="NCBIfam" id="NF006000">
    <property type="entry name" value="PRK08130.1"/>
    <property type="match status" value="1"/>
</dbReference>
<keyword evidence="4" id="KW-0862">Zinc</keyword>
<dbReference type="InterPro" id="IPR001303">
    <property type="entry name" value="Aldolase_II/adducin_N"/>
</dbReference>
<dbReference type="FunFam" id="3.40.225.10:FF:000008">
    <property type="entry name" value="Sugar aldolase"/>
    <property type="match status" value="1"/>
</dbReference>
<dbReference type="GO" id="GO:0016832">
    <property type="term" value="F:aldehyde-lyase activity"/>
    <property type="evidence" value="ECO:0007669"/>
    <property type="project" value="InterPro"/>
</dbReference>
<dbReference type="AlphaFoldDB" id="A0AA37WJ86"/>
<evidence type="ECO:0000256" key="5">
    <source>
        <dbReference type="ARBA" id="ARBA00023239"/>
    </source>
</evidence>
<dbReference type="Gene3D" id="3.40.225.10">
    <property type="entry name" value="Class II aldolase/adducin N-terminal domain"/>
    <property type="match status" value="1"/>
</dbReference>
<protein>
    <recommendedName>
        <fullName evidence="9">3-oxo-tetronate 4-phosphate decarboxylase</fullName>
        <ecNumber evidence="8">4.1.1.104</ecNumber>
    </recommendedName>
</protein>
<evidence type="ECO:0000256" key="3">
    <source>
        <dbReference type="ARBA" id="ARBA00022723"/>
    </source>
</evidence>
<dbReference type="GO" id="GO:0005829">
    <property type="term" value="C:cytosol"/>
    <property type="evidence" value="ECO:0007669"/>
    <property type="project" value="TreeGrafter"/>
</dbReference>
<dbReference type="PANTHER" id="PTHR22789">
    <property type="entry name" value="FUCULOSE PHOSPHATE ALDOLASE"/>
    <property type="match status" value="1"/>
</dbReference>
<comment type="caution">
    <text evidence="13">The sequence shown here is derived from an EMBL/GenBank/DDBJ whole genome shotgun (WGS) entry which is preliminary data.</text>
</comment>
<dbReference type="NCBIfam" id="NF043034">
    <property type="entry name" value="OxoTetrPhDc"/>
    <property type="match status" value="1"/>
</dbReference>
<dbReference type="Pfam" id="PF00596">
    <property type="entry name" value="Aldolase_II"/>
    <property type="match status" value="1"/>
</dbReference>
<evidence type="ECO:0000256" key="11">
    <source>
        <dbReference type="ARBA" id="ARBA00048603"/>
    </source>
</evidence>